<gene>
    <name evidence="8" type="ORF">LX97_02416</name>
</gene>
<evidence type="ECO:0000256" key="4">
    <source>
        <dbReference type="ARBA" id="ARBA00023125"/>
    </source>
</evidence>
<evidence type="ECO:0000313" key="8">
    <source>
        <dbReference type="EMBL" id="PZX39050.1"/>
    </source>
</evidence>
<feature type="domain" description="RNA polymerase sigma-70 region 4" evidence="7">
    <location>
        <begin position="121"/>
        <end position="170"/>
    </location>
</feature>
<dbReference type="InterPro" id="IPR039425">
    <property type="entry name" value="RNA_pol_sigma-70-like"/>
</dbReference>
<dbReference type="Pfam" id="PF04542">
    <property type="entry name" value="Sigma70_r2"/>
    <property type="match status" value="1"/>
</dbReference>
<dbReference type="RefSeq" id="WP_015360706.1">
    <property type="nucleotide sequence ID" value="NZ_QKZR01000004.1"/>
</dbReference>
<dbReference type="Gene3D" id="1.10.1740.10">
    <property type="match status" value="1"/>
</dbReference>
<evidence type="ECO:0000256" key="2">
    <source>
        <dbReference type="ARBA" id="ARBA00023015"/>
    </source>
</evidence>
<evidence type="ECO:0000313" key="9">
    <source>
        <dbReference type="Proteomes" id="UP000248584"/>
    </source>
</evidence>
<feature type="domain" description="RNA polymerase sigma-70 region 2" evidence="6">
    <location>
        <begin position="21"/>
        <end position="87"/>
    </location>
</feature>
<keyword evidence="9" id="KW-1185">Reference proteome</keyword>
<dbReference type="InterPro" id="IPR036388">
    <property type="entry name" value="WH-like_DNA-bd_sf"/>
</dbReference>
<organism evidence="8 9">
    <name type="scientific">Nonlabens dokdonensis</name>
    <dbReference type="NCBI Taxonomy" id="328515"/>
    <lineage>
        <taxon>Bacteria</taxon>
        <taxon>Pseudomonadati</taxon>
        <taxon>Bacteroidota</taxon>
        <taxon>Flavobacteriia</taxon>
        <taxon>Flavobacteriales</taxon>
        <taxon>Flavobacteriaceae</taxon>
        <taxon>Nonlabens</taxon>
    </lineage>
</organism>
<keyword evidence="2" id="KW-0805">Transcription regulation</keyword>
<dbReference type="Gene3D" id="1.10.10.10">
    <property type="entry name" value="Winged helix-like DNA-binding domain superfamily/Winged helix DNA-binding domain"/>
    <property type="match status" value="1"/>
</dbReference>
<keyword evidence="4" id="KW-0238">DNA-binding</keyword>
<dbReference type="Proteomes" id="UP000248584">
    <property type="component" value="Unassembled WGS sequence"/>
</dbReference>
<evidence type="ECO:0000256" key="5">
    <source>
        <dbReference type="ARBA" id="ARBA00023163"/>
    </source>
</evidence>
<proteinExistence type="inferred from homology"/>
<comment type="similarity">
    <text evidence="1">Belongs to the sigma-70 factor family. ECF subfamily.</text>
</comment>
<dbReference type="SUPFAM" id="SSF88659">
    <property type="entry name" value="Sigma3 and sigma4 domains of RNA polymerase sigma factors"/>
    <property type="match status" value="1"/>
</dbReference>
<dbReference type="InterPro" id="IPR013325">
    <property type="entry name" value="RNA_pol_sigma_r2"/>
</dbReference>
<dbReference type="CDD" id="cd06171">
    <property type="entry name" value="Sigma70_r4"/>
    <property type="match status" value="1"/>
</dbReference>
<dbReference type="SUPFAM" id="SSF88946">
    <property type="entry name" value="Sigma2 domain of RNA polymerase sigma factors"/>
    <property type="match status" value="1"/>
</dbReference>
<keyword evidence="3" id="KW-0731">Sigma factor</keyword>
<reference evidence="8 9" key="1">
    <citation type="submission" date="2018-06" db="EMBL/GenBank/DDBJ databases">
        <title>Genomic Encyclopedia of Archaeal and Bacterial Type Strains, Phase II (KMG-II): from individual species to whole genera.</title>
        <authorList>
            <person name="Goeker M."/>
        </authorList>
    </citation>
    <scope>NUCLEOTIDE SEQUENCE [LARGE SCALE GENOMIC DNA]</scope>
    <source>
        <strain evidence="8 9">DSM 17205</strain>
    </source>
</reference>
<dbReference type="InterPro" id="IPR007627">
    <property type="entry name" value="RNA_pol_sigma70_r2"/>
</dbReference>
<dbReference type="InterPro" id="IPR007630">
    <property type="entry name" value="RNA_pol_sigma70_r4"/>
</dbReference>
<dbReference type="InterPro" id="IPR013324">
    <property type="entry name" value="RNA_pol_sigma_r3/r4-like"/>
</dbReference>
<evidence type="ECO:0000259" key="7">
    <source>
        <dbReference type="Pfam" id="PF04545"/>
    </source>
</evidence>
<dbReference type="PANTHER" id="PTHR43133">
    <property type="entry name" value="RNA POLYMERASE ECF-TYPE SIGMA FACTO"/>
    <property type="match status" value="1"/>
</dbReference>
<evidence type="ECO:0000256" key="3">
    <source>
        <dbReference type="ARBA" id="ARBA00023082"/>
    </source>
</evidence>
<evidence type="ECO:0000256" key="1">
    <source>
        <dbReference type="ARBA" id="ARBA00010641"/>
    </source>
</evidence>
<dbReference type="PANTHER" id="PTHR43133:SF51">
    <property type="entry name" value="RNA POLYMERASE SIGMA FACTOR"/>
    <property type="match status" value="1"/>
</dbReference>
<dbReference type="NCBIfam" id="TIGR02937">
    <property type="entry name" value="sigma70-ECF"/>
    <property type="match status" value="1"/>
</dbReference>
<dbReference type="Pfam" id="PF04545">
    <property type="entry name" value="Sigma70_r4"/>
    <property type="match status" value="1"/>
</dbReference>
<dbReference type="EMBL" id="QKZR01000004">
    <property type="protein sequence ID" value="PZX39050.1"/>
    <property type="molecule type" value="Genomic_DNA"/>
</dbReference>
<sequence length="179" mass="21082">MTDSILIEKIAAGEKKLLPILVRRWHTTFCKKAYWILKDADLAKDIAQESWITIIDKLHTLDDPAKFKYWALRIVYNKSITVIQRNSLEQKRNKGLHVEQSDNDDAVSTENEEKKRHLLEAIKKLSIEKQNVIRLFYLENYTLKEIGDLLKISIGTVKSRLFNAREELKKRLKNNNYEN</sequence>
<keyword evidence="5" id="KW-0804">Transcription</keyword>
<protein>
    <submittedName>
        <fullName evidence="8">RNA polymerase sigma-70 factor (ECF subfamily)</fullName>
    </submittedName>
</protein>
<evidence type="ECO:0000259" key="6">
    <source>
        <dbReference type="Pfam" id="PF04542"/>
    </source>
</evidence>
<comment type="caution">
    <text evidence="8">The sequence shown here is derived from an EMBL/GenBank/DDBJ whole genome shotgun (WGS) entry which is preliminary data.</text>
</comment>
<dbReference type="InterPro" id="IPR014284">
    <property type="entry name" value="RNA_pol_sigma-70_dom"/>
</dbReference>
<name>A0ABX5PWA4_9FLAO</name>
<accession>A0ABX5PWA4</accession>